<evidence type="ECO:0000313" key="3">
    <source>
        <dbReference type="Proteomes" id="UP000179057"/>
    </source>
</evidence>
<accession>A0A1F8E063</accession>
<dbReference type="EMBL" id="MGIV01000014">
    <property type="protein sequence ID" value="OGM94244.1"/>
    <property type="molecule type" value="Genomic_DNA"/>
</dbReference>
<evidence type="ECO:0000313" key="2">
    <source>
        <dbReference type="EMBL" id="OGM94244.1"/>
    </source>
</evidence>
<comment type="caution">
    <text evidence="2">The sequence shown here is derived from an EMBL/GenBank/DDBJ whole genome shotgun (WGS) entry which is preliminary data.</text>
</comment>
<proteinExistence type="predicted"/>
<evidence type="ECO:0000256" key="1">
    <source>
        <dbReference type="SAM" id="Phobius"/>
    </source>
</evidence>
<name>A0A1F8E063_9BACT</name>
<feature type="transmembrane region" description="Helical" evidence="1">
    <location>
        <begin position="12"/>
        <end position="36"/>
    </location>
</feature>
<dbReference type="Proteomes" id="UP000179057">
    <property type="component" value="Unassembled WGS sequence"/>
</dbReference>
<organism evidence="2 3">
    <name type="scientific">Candidatus Wolfebacteria bacterium RIFOXYD1_FULL_48_65</name>
    <dbReference type="NCBI Taxonomy" id="1802561"/>
    <lineage>
        <taxon>Bacteria</taxon>
        <taxon>Candidatus Wolfeibacteriota</taxon>
    </lineage>
</organism>
<reference evidence="2 3" key="1">
    <citation type="journal article" date="2016" name="Nat. Commun.">
        <title>Thousands of microbial genomes shed light on interconnected biogeochemical processes in an aquifer system.</title>
        <authorList>
            <person name="Anantharaman K."/>
            <person name="Brown C.T."/>
            <person name="Hug L.A."/>
            <person name="Sharon I."/>
            <person name="Castelle C.J."/>
            <person name="Probst A.J."/>
            <person name="Thomas B.C."/>
            <person name="Singh A."/>
            <person name="Wilkins M.J."/>
            <person name="Karaoz U."/>
            <person name="Brodie E.L."/>
            <person name="Williams K.H."/>
            <person name="Hubbard S.S."/>
            <person name="Banfield J.F."/>
        </authorList>
    </citation>
    <scope>NUCLEOTIDE SEQUENCE [LARGE SCALE GENOMIC DNA]</scope>
</reference>
<sequence>MAIVLEKEQKSFDWNFILGIMAVVGIVGAAVVYLFFVSPETVQQLTTPEQKTLSEFSQVRFRPEEILNSAAFQSLRTLAPMTVPSGAEVGKLNPFLQ</sequence>
<keyword evidence="1" id="KW-1133">Transmembrane helix</keyword>
<keyword evidence="1" id="KW-0472">Membrane</keyword>
<dbReference type="AlphaFoldDB" id="A0A1F8E063"/>
<gene>
    <name evidence="2" type="ORF">A2610_03000</name>
</gene>
<protein>
    <submittedName>
        <fullName evidence="2">Uncharacterized protein</fullName>
    </submittedName>
</protein>
<keyword evidence="1" id="KW-0812">Transmembrane</keyword>